<protein>
    <recommendedName>
        <fullName evidence="8">DoxX-like family protein</fullName>
    </recommendedName>
</protein>
<dbReference type="GO" id="GO:0016020">
    <property type="term" value="C:membrane"/>
    <property type="evidence" value="ECO:0007669"/>
    <property type="project" value="UniProtKB-SubCell"/>
</dbReference>
<keyword evidence="3 5" id="KW-1133">Transmembrane helix</keyword>
<dbReference type="Proteomes" id="UP000516320">
    <property type="component" value="Chromosome"/>
</dbReference>
<evidence type="ECO:0000256" key="3">
    <source>
        <dbReference type="ARBA" id="ARBA00022989"/>
    </source>
</evidence>
<gene>
    <name evidence="6" type="ORF">GP475_09920</name>
</gene>
<dbReference type="Pfam" id="PF13564">
    <property type="entry name" value="DoxX_2"/>
    <property type="match status" value="1"/>
</dbReference>
<accession>A0A7H0SQU2</accession>
<comment type="subcellular location">
    <subcellularLocation>
        <location evidence="1">Membrane</location>
        <topology evidence="1">Multi-pass membrane protein</topology>
    </subcellularLocation>
</comment>
<evidence type="ECO:0000313" key="7">
    <source>
        <dbReference type="Proteomes" id="UP000516320"/>
    </source>
</evidence>
<feature type="transmembrane region" description="Helical" evidence="5">
    <location>
        <begin position="96"/>
        <end position="117"/>
    </location>
</feature>
<evidence type="ECO:0000256" key="4">
    <source>
        <dbReference type="ARBA" id="ARBA00023136"/>
    </source>
</evidence>
<dbReference type="EMBL" id="CP046884">
    <property type="protein sequence ID" value="QNQ90917.1"/>
    <property type="molecule type" value="Genomic_DNA"/>
</dbReference>
<feature type="transmembrane region" description="Helical" evidence="5">
    <location>
        <begin position="6"/>
        <end position="24"/>
    </location>
</feature>
<evidence type="ECO:0000256" key="5">
    <source>
        <dbReference type="SAM" id="Phobius"/>
    </source>
</evidence>
<organism evidence="6 7">
    <name type="scientific">Corynebacterium poyangense</name>
    <dbReference type="NCBI Taxonomy" id="2684405"/>
    <lineage>
        <taxon>Bacteria</taxon>
        <taxon>Bacillati</taxon>
        <taxon>Actinomycetota</taxon>
        <taxon>Actinomycetes</taxon>
        <taxon>Mycobacteriales</taxon>
        <taxon>Corynebacteriaceae</taxon>
        <taxon>Corynebacterium</taxon>
    </lineage>
</organism>
<reference evidence="6 7" key="1">
    <citation type="submission" date="2019-12" db="EMBL/GenBank/DDBJ databases">
        <title>Corynebacterium sp. nov., isolated from feces of the Anser Albifrons in China.</title>
        <authorList>
            <person name="Liu Q."/>
        </authorList>
    </citation>
    <scope>NUCLEOTIDE SEQUENCE [LARGE SCALE GENOMIC DNA]</scope>
    <source>
        <strain evidence="6 7">4H37-19</strain>
    </source>
</reference>
<evidence type="ECO:0008006" key="8">
    <source>
        <dbReference type="Google" id="ProtNLM"/>
    </source>
</evidence>
<dbReference type="AlphaFoldDB" id="A0A7H0SQU2"/>
<evidence type="ECO:0000313" key="6">
    <source>
        <dbReference type="EMBL" id="QNQ90917.1"/>
    </source>
</evidence>
<keyword evidence="7" id="KW-1185">Reference proteome</keyword>
<evidence type="ECO:0000256" key="2">
    <source>
        <dbReference type="ARBA" id="ARBA00022692"/>
    </source>
</evidence>
<name>A0A7H0SQU2_9CORY</name>
<feature type="transmembrane region" description="Helical" evidence="5">
    <location>
        <begin position="45"/>
        <end position="65"/>
    </location>
</feature>
<sequence>MILLPSWWVLPVLLALVLLVDVALSVKPVGFIRDCLHSVHFPENWWWVLLVVKTLAAIGLIAGIWIPGVAFAANSGVVGYFICAAVAHLRAKATGAAFWLNCVGMLVLSCAILALSFR</sequence>
<dbReference type="InterPro" id="IPR032808">
    <property type="entry name" value="DoxX"/>
</dbReference>
<feature type="transmembrane region" description="Helical" evidence="5">
    <location>
        <begin position="71"/>
        <end position="89"/>
    </location>
</feature>
<proteinExistence type="predicted"/>
<dbReference type="KEGG" id="cpoy:GP475_09920"/>
<evidence type="ECO:0000256" key="1">
    <source>
        <dbReference type="ARBA" id="ARBA00004141"/>
    </source>
</evidence>
<keyword evidence="2 5" id="KW-0812">Transmembrane</keyword>
<keyword evidence="4 5" id="KW-0472">Membrane</keyword>
<dbReference type="RefSeq" id="WP_187974226.1">
    <property type="nucleotide sequence ID" value="NZ_CP046884.1"/>
</dbReference>